<sequence>MGKKTKERKKKAAKRRNHAKGAVAVAAAAASSPSSPANDSAAASPDTDRSLSVDVEPADANGTSTLGTTVAGINDVADRPLKRTTPHDFDTTLDPHSVEANAAAADDGDWETVHRNKKAKKMPKKDKKKYPSIDFSLNAKLYSKVRVADLRDLILYIFADGVAPKWVSVANRNQVRKIVTIMIPGIEESMFKPNVDFSKFDEFAAKQKPLVDDNGISSPDAFYPRVLNTENLHPAVKPFAEMFKRLWPIKTPGDDRLARMHSPMAAFLTAPLPKRAKDEKDTRTQVNLVREPPGFKDERTRITEFLTTPDELAENGYVLHPVLLATAEEKSSYTLPDGWVATKIDKVEDADVPESEIENGSVTAGRRVLGLDCEMVMTGENEFSLARISIVNWDGEVVLDKLVKPDKPVTNYVTQFSGITEAMLAPITTTLKDIQETLLDLLGPRTILVGHSLESDLKALRLTHPFIVDTSIIFPHPRGPPLKSSLKWLTQKYLGRQIQLGHGAAGHNSIEDAKACLDLTRQKCEKGKTWGEFEGGGENLFRRLARAGSSYNGQNQSSTDVGSFVRTSAAIDWGEPCKGPGGGATHTLACKSDEEVAQAVIRAVQGDPDGAEIRAGGVDFVWARMRELEAFRGWWNKNRQNSRGADVGPPEVDQLYIHDETTGASPLEACVYRLTQRLLRIYEALPPCTALILFSGSGDPREMSKMQALRTTWKQEYNTPGMKWDELSVKWTDTEEQALKRAVKKARDGVGFVTVK</sequence>
<dbReference type="FunCoup" id="A0A2N3NHA4">
    <property type="interactions" value="212"/>
</dbReference>
<evidence type="ECO:0000256" key="2">
    <source>
        <dbReference type="ARBA" id="ARBA00006357"/>
    </source>
</evidence>
<dbReference type="AlphaFoldDB" id="A0A2N3NHA4"/>
<dbReference type="EMBL" id="NLAX01000004">
    <property type="protein sequence ID" value="PKS11808.1"/>
    <property type="molecule type" value="Genomic_DNA"/>
</dbReference>
<evidence type="ECO:0000256" key="5">
    <source>
        <dbReference type="ARBA" id="ARBA00022839"/>
    </source>
</evidence>
<dbReference type="OrthoDB" id="206335at2759"/>
<accession>A0A2N3NHA4</accession>
<dbReference type="InterPro" id="IPR013520">
    <property type="entry name" value="Ribonucl_H"/>
</dbReference>
<gene>
    <name evidence="9" type="ORF">jhhlp_001101</name>
</gene>
<keyword evidence="10" id="KW-1185">Reference proteome</keyword>
<keyword evidence="3" id="KW-0540">Nuclease</keyword>
<dbReference type="InterPro" id="IPR012337">
    <property type="entry name" value="RNaseH-like_sf"/>
</dbReference>
<evidence type="ECO:0000259" key="8">
    <source>
        <dbReference type="SMART" id="SM00479"/>
    </source>
</evidence>
<organism evidence="9 10">
    <name type="scientific">Lomentospora prolificans</name>
    <dbReference type="NCBI Taxonomy" id="41688"/>
    <lineage>
        <taxon>Eukaryota</taxon>
        <taxon>Fungi</taxon>
        <taxon>Dikarya</taxon>
        <taxon>Ascomycota</taxon>
        <taxon>Pezizomycotina</taxon>
        <taxon>Sordariomycetes</taxon>
        <taxon>Hypocreomycetidae</taxon>
        <taxon>Microascales</taxon>
        <taxon>Microascaceae</taxon>
        <taxon>Lomentospora</taxon>
    </lineage>
</organism>
<keyword evidence="5" id="KW-0269">Exonuclease</keyword>
<evidence type="ECO:0000256" key="3">
    <source>
        <dbReference type="ARBA" id="ARBA00022722"/>
    </source>
</evidence>
<comment type="similarity">
    <text evidence="2">Belongs to the REXO1/REXO3 family.</text>
</comment>
<feature type="compositionally biased region" description="Low complexity" evidence="7">
    <location>
        <begin position="20"/>
        <end position="45"/>
    </location>
</feature>
<dbReference type="InterPro" id="IPR036397">
    <property type="entry name" value="RNaseH_sf"/>
</dbReference>
<comment type="subcellular location">
    <subcellularLocation>
        <location evidence="1">Nucleus</location>
    </subcellularLocation>
</comment>
<feature type="region of interest" description="Disordered" evidence="7">
    <location>
        <begin position="1"/>
        <end position="71"/>
    </location>
</feature>
<dbReference type="InterPro" id="IPR047021">
    <property type="entry name" value="REXO1/3/4-like"/>
</dbReference>
<dbReference type="PANTHER" id="PTHR12801">
    <property type="entry name" value="RNA EXONUCLEASE REXO1 / RECO3 FAMILY MEMBER-RELATED"/>
    <property type="match status" value="1"/>
</dbReference>
<dbReference type="InterPro" id="IPR034922">
    <property type="entry name" value="REX1-like_exo"/>
</dbReference>
<evidence type="ECO:0000313" key="10">
    <source>
        <dbReference type="Proteomes" id="UP000233524"/>
    </source>
</evidence>
<dbReference type="STRING" id="41688.A0A2N3NHA4"/>
<protein>
    <recommendedName>
        <fullName evidence="8">Exonuclease domain-containing protein</fullName>
    </recommendedName>
</protein>
<dbReference type="InParanoid" id="A0A2N3NHA4"/>
<dbReference type="FunFam" id="3.30.420.10:FF:000019">
    <property type="entry name" value="RNA exonuclease NEF-sp"/>
    <property type="match status" value="1"/>
</dbReference>
<evidence type="ECO:0000256" key="6">
    <source>
        <dbReference type="ARBA" id="ARBA00023242"/>
    </source>
</evidence>
<dbReference type="CDD" id="cd06145">
    <property type="entry name" value="REX1_like"/>
    <property type="match status" value="1"/>
</dbReference>
<evidence type="ECO:0000256" key="1">
    <source>
        <dbReference type="ARBA" id="ARBA00004123"/>
    </source>
</evidence>
<evidence type="ECO:0000256" key="7">
    <source>
        <dbReference type="SAM" id="MobiDB-lite"/>
    </source>
</evidence>
<reference evidence="9 10" key="1">
    <citation type="journal article" date="2017" name="G3 (Bethesda)">
        <title>First Draft Genome Sequence of the Pathogenic Fungus Lomentospora prolificans (Formerly Scedosporium prolificans).</title>
        <authorList>
            <person name="Luo R."/>
            <person name="Zimin A."/>
            <person name="Workman R."/>
            <person name="Fan Y."/>
            <person name="Pertea G."/>
            <person name="Grossman N."/>
            <person name="Wear M.P."/>
            <person name="Jia B."/>
            <person name="Miller H."/>
            <person name="Casadevall A."/>
            <person name="Timp W."/>
            <person name="Zhang S.X."/>
            <person name="Salzberg S.L."/>
        </authorList>
    </citation>
    <scope>NUCLEOTIDE SEQUENCE [LARGE SCALE GENOMIC DNA]</scope>
    <source>
        <strain evidence="9 10">JHH-5317</strain>
    </source>
</reference>
<evidence type="ECO:0000256" key="4">
    <source>
        <dbReference type="ARBA" id="ARBA00022801"/>
    </source>
</evidence>
<dbReference type="VEuPathDB" id="FungiDB:jhhlp_001101"/>
<dbReference type="Pfam" id="PF00929">
    <property type="entry name" value="RNase_T"/>
    <property type="match status" value="1"/>
</dbReference>
<proteinExistence type="inferred from homology"/>
<dbReference type="Gene3D" id="3.30.420.10">
    <property type="entry name" value="Ribonuclease H-like superfamily/Ribonuclease H"/>
    <property type="match status" value="1"/>
</dbReference>
<dbReference type="SMART" id="SM00479">
    <property type="entry name" value="EXOIII"/>
    <property type="match status" value="1"/>
</dbReference>
<keyword evidence="4" id="KW-0378">Hydrolase</keyword>
<dbReference type="GO" id="GO:0004527">
    <property type="term" value="F:exonuclease activity"/>
    <property type="evidence" value="ECO:0007669"/>
    <property type="project" value="UniProtKB-KW"/>
</dbReference>
<dbReference type="SUPFAM" id="SSF53098">
    <property type="entry name" value="Ribonuclease H-like"/>
    <property type="match status" value="1"/>
</dbReference>
<dbReference type="GO" id="GO:0003676">
    <property type="term" value="F:nucleic acid binding"/>
    <property type="evidence" value="ECO:0007669"/>
    <property type="project" value="InterPro"/>
</dbReference>
<dbReference type="PANTHER" id="PTHR12801:SF115">
    <property type="entry name" value="FI18136P1-RELATED"/>
    <property type="match status" value="1"/>
</dbReference>
<dbReference type="GO" id="GO:0005634">
    <property type="term" value="C:nucleus"/>
    <property type="evidence" value="ECO:0007669"/>
    <property type="project" value="UniProtKB-SubCell"/>
</dbReference>
<feature type="compositionally biased region" description="Basic residues" evidence="7">
    <location>
        <begin position="1"/>
        <end position="19"/>
    </location>
</feature>
<name>A0A2N3NHA4_9PEZI</name>
<evidence type="ECO:0000313" key="9">
    <source>
        <dbReference type="EMBL" id="PKS11808.1"/>
    </source>
</evidence>
<comment type="caution">
    <text evidence="9">The sequence shown here is derived from an EMBL/GenBank/DDBJ whole genome shotgun (WGS) entry which is preliminary data.</text>
</comment>
<dbReference type="Proteomes" id="UP000233524">
    <property type="component" value="Unassembled WGS sequence"/>
</dbReference>
<keyword evidence="6" id="KW-0539">Nucleus</keyword>
<feature type="domain" description="Exonuclease" evidence="8">
    <location>
        <begin position="367"/>
        <end position="529"/>
    </location>
</feature>